<dbReference type="Proteomes" id="UP000887159">
    <property type="component" value="Unassembled WGS sequence"/>
</dbReference>
<evidence type="ECO:0000313" key="1">
    <source>
        <dbReference type="EMBL" id="GFY18698.1"/>
    </source>
</evidence>
<sequence>MERLIPASQFCATAHNPEIMTSYKSNKKDGTKEVPCPKTVTVYNDVMGGVDRFFERKERYQNRRRSVKW</sequence>
<dbReference type="EMBL" id="BMAU01021349">
    <property type="protein sequence ID" value="GFY18698.1"/>
    <property type="molecule type" value="Genomic_DNA"/>
</dbReference>
<name>A0A8X6VR08_TRICX</name>
<evidence type="ECO:0008006" key="3">
    <source>
        <dbReference type="Google" id="ProtNLM"/>
    </source>
</evidence>
<reference evidence="1" key="1">
    <citation type="submission" date="2020-08" db="EMBL/GenBank/DDBJ databases">
        <title>Multicomponent nature underlies the extraordinary mechanical properties of spider dragline silk.</title>
        <authorList>
            <person name="Kono N."/>
            <person name="Nakamura H."/>
            <person name="Mori M."/>
            <person name="Yoshida Y."/>
            <person name="Ohtoshi R."/>
            <person name="Malay A.D."/>
            <person name="Moran D.A.P."/>
            <person name="Tomita M."/>
            <person name="Numata K."/>
            <person name="Arakawa K."/>
        </authorList>
    </citation>
    <scope>NUCLEOTIDE SEQUENCE</scope>
</reference>
<dbReference type="AlphaFoldDB" id="A0A8X6VR08"/>
<comment type="caution">
    <text evidence="1">The sequence shown here is derived from an EMBL/GenBank/DDBJ whole genome shotgun (WGS) entry which is preliminary data.</text>
</comment>
<accession>A0A8X6VR08</accession>
<evidence type="ECO:0000313" key="2">
    <source>
        <dbReference type="Proteomes" id="UP000887159"/>
    </source>
</evidence>
<gene>
    <name evidence="1" type="ORF">TNCV_2399211</name>
</gene>
<protein>
    <recommendedName>
        <fullName evidence="3">PiggyBac transposable element-derived protein domain-containing protein</fullName>
    </recommendedName>
</protein>
<organism evidence="1 2">
    <name type="scientific">Trichonephila clavipes</name>
    <name type="common">Golden silk orbweaver</name>
    <name type="synonym">Nephila clavipes</name>
    <dbReference type="NCBI Taxonomy" id="2585209"/>
    <lineage>
        <taxon>Eukaryota</taxon>
        <taxon>Metazoa</taxon>
        <taxon>Ecdysozoa</taxon>
        <taxon>Arthropoda</taxon>
        <taxon>Chelicerata</taxon>
        <taxon>Arachnida</taxon>
        <taxon>Araneae</taxon>
        <taxon>Araneomorphae</taxon>
        <taxon>Entelegynae</taxon>
        <taxon>Araneoidea</taxon>
        <taxon>Nephilidae</taxon>
        <taxon>Trichonephila</taxon>
    </lineage>
</organism>
<keyword evidence="2" id="KW-1185">Reference proteome</keyword>
<proteinExistence type="predicted"/>